<reference evidence="2 3" key="1">
    <citation type="submission" date="2016-05" db="EMBL/GenBank/DDBJ databases">
        <title>Draft Genome Sequences of Stenotrophomonas maltophilia Strains Sm32COP, Sm41DVV, Sm46PAILV, SmF3, SmF22, SmSOFb1 and SmCVFa1, Isolated from Different Manures, in France.</title>
        <authorList>
            <person name="Nazaret S."/>
            <person name="Bodilis J."/>
        </authorList>
    </citation>
    <scope>NUCLEOTIDE SEQUENCE [LARGE SCALE GENOMIC DNA]</scope>
    <source>
        <strain evidence="2 3">Sm46PAILV</strain>
    </source>
</reference>
<dbReference type="AlphaFoldDB" id="A0A1A6Y665"/>
<proteinExistence type="predicted"/>
<evidence type="ECO:0000313" key="3">
    <source>
        <dbReference type="Proteomes" id="UP000092256"/>
    </source>
</evidence>
<feature type="region of interest" description="Disordered" evidence="1">
    <location>
        <begin position="1"/>
        <end position="27"/>
    </location>
</feature>
<protein>
    <submittedName>
        <fullName evidence="2">Uncharacterized protein</fullName>
    </submittedName>
</protein>
<dbReference type="RefSeq" id="WP_065197424.1">
    <property type="nucleotide sequence ID" value="NZ_LYVJ01000001.1"/>
</dbReference>
<dbReference type="OrthoDB" id="6043541at2"/>
<gene>
    <name evidence="2" type="ORF">A9K58_00285</name>
</gene>
<comment type="caution">
    <text evidence="2">The sequence shown here is derived from an EMBL/GenBank/DDBJ whole genome shotgun (WGS) entry which is preliminary data.</text>
</comment>
<sequence>MAVRNANDLARAAQRSHDGRAPAEPNDEAFQFACDHVAAELEREGDVAPLVEKLSQARHVMTHLLSQEVPAYLLPHFRELDELVRDMSRRVDASMKNFEAGHMEDAA</sequence>
<evidence type="ECO:0000313" key="2">
    <source>
        <dbReference type="EMBL" id="OBU70425.1"/>
    </source>
</evidence>
<organism evidence="2 3">
    <name type="scientific">Stenotrophomonas maltophilia</name>
    <name type="common">Pseudomonas maltophilia</name>
    <name type="synonym">Xanthomonas maltophilia</name>
    <dbReference type="NCBI Taxonomy" id="40324"/>
    <lineage>
        <taxon>Bacteria</taxon>
        <taxon>Pseudomonadati</taxon>
        <taxon>Pseudomonadota</taxon>
        <taxon>Gammaproteobacteria</taxon>
        <taxon>Lysobacterales</taxon>
        <taxon>Lysobacteraceae</taxon>
        <taxon>Stenotrophomonas</taxon>
        <taxon>Stenotrophomonas maltophilia group</taxon>
    </lineage>
</organism>
<accession>A0A1A6Y665</accession>
<name>A0A1A6Y665_STEMA</name>
<dbReference type="EMBL" id="LYVJ01000001">
    <property type="protein sequence ID" value="OBU70425.1"/>
    <property type="molecule type" value="Genomic_DNA"/>
</dbReference>
<dbReference type="Proteomes" id="UP000092256">
    <property type="component" value="Unassembled WGS sequence"/>
</dbReference>
<evidence type="ECO:0000256" key="1">
    <source>
        <dbReference type="SAM" id="MobiDB-lite"/>
    </source>
</evidence>